<evidence type="ECO:0008006" key="4">
    <source>
        <dbReference type="Google" id="ProtNLM"/>
    </source>
</evidence>
<protein>
    <recommendedName>
        <fullName evidence="4">HMG box domain-containing protein</fullName>
    </recommendedName>
</protein>
<gene>
    <name evidence="2" type="ORF">THAPSDRAFT_9009</name>
</gene>
<proteinExistence type="predicted"/>
<dbReference type="GeneID" id="7449396"/>
<evidence type="ECO:0000313" key="3">
    <source>
        <dbReference type="Proteomes" id="UP000001449"/>
    </source>
</evidence>
<dbReference type="EMBL" id="CM000647">
    <property type="protein sequence ID" value="EED89616.1"/>
    <property type="molecule type" value="Genomic_DNA"/>
</dbReference>
<reference evidence="2 3" key="1">
    <citation type="journal article" date="2004" name="Science">
        <title>The genome of the diatom Thalassiosira pseudonana: ecology, evolution, and metabolism.</title>
        <authorList>
            <person name="Armbrust E.V."/>
            <person name="Berges J.A."/>
            <person name="Bowler C."/>
            <person name="Green B.R."/>
            <person name="Martinez D."/>
            <person name="Putnam N.H."/>
            <person name="Zhou S."/>
            <person name="Allen A.E."/>
            <person name="Apt K.E."/>
            <person name="Bechner M."/>
            <person name="Brzezinski M.A."/>
            <person name="Chaal B.K."/>
            <person name="Chiovitti A."/>
            <person name="Davis A.K."/>
            <person name="Demarest M.S."/>
            <person name="Detter J.C."/>
            <person name="Glavina T."/>
            <person name="Goodstein D."/>
            <person name="Hadi M.Z."/>
            <person name="Hellsten U."/>
            <person name="Hildebrand M."/>
            <person name="Jenkins B.D."/>
            <person name="Jurka J."/>
            <person name="Kapitonov V.V."/>
            <person name="Kroger N."/>
            <person name="Lau W.W."/>
            <person name="Lane T.W."/>
            <person name="Larimer F.W."/>
            <person name="Lippmeier J.C."/>
            <person name="Lucas S."/>
            <person name="Medina M."/>
            <person name="Montsant A."/>
            <person name="Obornik M."/>
            <person name="Parker M.S."/>
            <person name="Palenik B."/>
            <person name="Pazour G.J."/>
            <person name="Richardson P.M."/>
            <person name="Rynearson T.A."/>
            <person name="Saito M.A."/>
            <person name="Schwartz D.C."/>
            <person name="Thamatrakoln K."/>
            <person name="Valentin K."/>
            <person name="Vardi A."/>
            <person name="Wilkerson F.P."/>
            <person name="Rokhsar D.S."/>
        </authorList>
    </citation>
    <scope>NUCLEOTIDE SEQUENCE [LARGE SCALE GENOMIC DNA]</scope>
    <source>
        <strain evidence="2 3">CCMP1335</strain>
    </source>
</reference>
<evidence type="ECO:0000256" key="1">
    <source>
        <dbReference type="SAM" id="MobiDB-lite"/>
    </source>
</evidence>
<feature type="region of interest" description="Disordered" evidence="1">
    <location>
        <begin position="1"/>
        <end position="44"/>
    </location>
</feature>
<reference evidence="2 3" key="2">
    <citation type="journal article" date="2008" name="Nature">
        <title>The Phaeodactylum genome reveals the evolutionary history of diatom genomes.</title>
        <authorList>
            <person name="Bowler C."/>
            <person name="Allen A.E."/>
            <person name="Badger J.H."/>
            <person name="Grimwood J."/>
            <person name="Jabbari K."/>
            <person name="Kuo A."/>
            <person name="Maheswari U."/>
            <person name="Martens C."/>
            <person name="Maumus F."/>
            <person name="Otillar R.P."/>
            <person name="Rayko E."/>
            <person name="Salamov A."/>
            <person name="Vandepoele K."/>
            <person name="Beszteri B."/>
            <person name="Gruber A."/>
            <person name="Heijde M."/>
            <person name="Katinka M."/>
            <person name="Mock T."/>
            <person name="Valentin K."/>
            <person name="Verret F."/>
            <person name="Berges J.A."/>
            <person name="Brownlee C."/>
            <person name="Cadoret J.P."/>
            <person name="Chiovitti A."/>
            <person name="Choi C.J."/>
            <person name="Coesel S."/>
            <person name="De Martino A."/>
            <person name="Detter J.C."/>
            <person name="Durkin C."/>
            <person name="Falciatore A."/>
            <person name="Fournet J."/>
            <person name="Haruta M."/>
            <person name="Huysman M.J."/>
            <person name="Jenkins B.D."/>
            <person name="Jiroutova K."/>
            <person name="Jorgensen R.E."/>
            <person name="Joubert Y."/>
            <person name="Kaplan A."/>
            <person name="Kroger N."/>
            <person name="Kroth P.G."/>
            <person name="La Roche J."/>
            <person name="Lindquist E."/>
            <person name="Lommer M."/>
            <person name="Martin-Jezequel V."/>
            <person name="Lopez P.J."/>
            <person name="Lucas S."/>
            <person name="Mangogna M."/>
            <person name="McGinnis K."/>
            <person name="Medlin L.K."/>
            <person name="Montsant A."/>
            <person name="Oudot-Le Secq M.P."/>
            <person name="Napoli C."/>
            <person name="Obornik M."/>
            <person name="Parker M.S."/>
            <person name="Petit J.L."/>
            <person name="Porcel B.M."/>
            <person name="Poulsen N."/>
            <person name="Robison M."/>
            <person name="Rychlewski L."/>
            <person name="Rynearson T.A."/>
            <person name="Schmutz J."/>
            <person name="Shapiro H."/>
            <person name="Siaut M."/>
            <person name="Stanley M."/>
            <person name="Sussman M.R."/>
            <person name="Taylor A.R."/>
            <person name="Vardi A."/>
            <person name="von Dassow P."/>
            <person name="Vyverman W."/>
            <person name="Willis A."/>
            <person name="Wyrwicz L.S."/>
            <person name="Rokhsar D.S."/>
            <person name="Weissenbach J."/>
            <person name="Armbrust E.V."/>
            <person name="Green B.R."/>
            <person name="Van de Peer Y."/>
            <person name="Grigoriev I.V."/>
        </authorList>
    </citation>
    <scope>NUCLEOTIDE SEQUENCE [LARGE SCALE GENOMIC DNA]</scope>
    <source>
        <strain evidence="2 3">CCMP1335</strain>
    </source>
</reference>
<evidence type="ECO:0000313" key="2">
    <source>
        <dbReference type="EMBL" id="EED89616.1"/>
    </source>
</evidence>
<dbReference type="HOGENOM" id="CLU_815070_0_0_1"/>
<dbReference type="AlphaFoldDB" id="B8CA44"/>
<feature type="compositionally biased region" description="Low complexity" evidence="1">
    <location>
        <begin position="1"/>
        <end position="19"/>
    </location>
</feature>
<dbReference type="Proteomes" id="UP000001449">
    <property type="component" value="Chromosome 12"/>
</dbReference>
<dbReference type="RefSeq" id="XP_002293155.1">
    <property type="nucleotide sequence ID" value="XM_002293119.1"/>
</dbReference>
<dbReference type="KEGG" id="tps:THAPSDRAFT_9009"/>
<dbReference type="InParanoid" id="B8CA44"/>
<dbReference type="PaxDb" id="35128-Thaps9009"/>
<dbReference type="eggNOG" id="ENOG502TA3T">
    <property type="taxonomic scope" value="Eukaryota"/>
</dbReference>
<sequence length="341" mass="38315">MAATDSTSSPTTNNAASKSTVKKPVNQSTRWDKPPKEKKRSYLKQDRPYNHYNLFYILERELLLQSRGASSSSDIDARFGTLPDPTRTPTILKYTSISSKLPPLPPRYSKLQLPDDWYVHGKNKKRAHKKSHGIATFSEITTTVAENWKAADEKTVQFVKSVADLIMKRRDELRYEEANRAYDDKISGVARGDSSSPGVNEAAGTNANVGAKNKMIPPANSFMEAQMMARHAYEMERERNFMQQFQASRGNYPPPANYFSGQFFPGQQFGNAAAAADGGMPPPQSPSSYQFQMMMMQQQQMHVPPYGHPNGGGMMYPPRQDDAPGMRTLSDLVSMYYPRPY</sequence>
<accession>B8CA44</accession>
<organism evidence="2 3">
    <name type="scientific">Thalassiosira pseudonana</name>
    <name type="common">Marine diatom</name>
    <name type="synonym">Cyclotella nana</name>
    <dbReference type="NCBI Taxonomy" id="35128"/>
    <lineage>
        <taxon>Eukaryota</taxon>
        <taxon>Sar</taxon>
        <taxon>Stramenopiles</taxon>
        <taxon>Ochrophyta</taxon>
        <taxon>Bacillariophyta</taxon>
        <taxon>Coscinodiscophyceae</taxon>
        <taxon>Thalassiosirophycidae</taxon>
        <taxon>Thalassiosirales</taxon>
        <taxon>Thalassiosiraceae</taxon>
        <taxon>Thalassiosira</taxon>
    </lineage>
</organism>
<name>B8CA44_THAPS</name>
<keyword evidence="3" id="KW-1185">Reference proteome</keyword>